<accession>A0A7G1H2H5</accession>
<sequence length="77" mass="9121">MRSEFENFVIRRGQNFGFLVPQIESWADAIIIKDYASIQKIASHLKSLLENILISSYERNLNFKRYQWSKTLIDVLL</sequence>
<organism evidence="1 2">
    <name type="scientific">Dissulfurispira thermophila</name>
    <dbReference type="NCBI Taxonomy" id="2715679"/>
    <lineage>
        <taxon>Bacteria</taxon>
        <taxon>Pseudomonadati</taxon>
        <taxon>Nitrospirota</taxon>
        <taxon>Thermodesulfovibrionia</taxon>
        <taxon>Thermodesulfovibrionales</taxon>
        <taxon>Dissulfurispiraceae</taxon>
        <taxon>Dissulfurispira</taxon>
    </lineage>
</organism>
<name>A0A7G1H2H5_9BACT</name>
<dbReference type="Proteomes" id="UP000516360">
    <property type="component" value="Chromosome"/>
</dbReference>
<gene>
    <name evidence="1" type="ORF">JZK55_08390</name>
</gene>
<protein>
    <submittedName>
        <fullName evidence="1">Uncharacterized protein</fullName>
    </submittedName>
</protein>
<proteinExistence type="predicted"/>
<dbReference type="RefSeq" id="WP_203473382.1">
    <property type="nucleotide sequence ID" value="NZ_AP022873.1"/>
</dbReference>
<dbReference type="KEGG" id="dtp:JZK55_08390"/>
<reference evidence="1 2" key="1">
    <citation type="submission" date="2020-03" db="EMBL/GenBank/DDBJ databases">
        <title>Complete genome sequences of two sulfur-disproportionating bacterial strains T55J and Mzg5.</title>
        <authorList>
            <person name="Umezawa K."/>
            <person name="Kojima H."/>
            <person name="Kato Y."/>
            <person name="Fukui M."/>
        </authorList>
    </citation>
    <scope>NUCLEOTIDE SEQUENCE [LARGE SCALE GENOMIC DNA]</scope>
    <source>
        <strain evidence="1 2">T55J</strain>
    </source>
</reference>
<evidence type="ECO:0000313" key="1">
    <source>
        <dbReference type="EMBL" id="BCB95917.1"/>
    </source>
</evidence>
<keyword evidence="2" id="KW-1185">Reference proteome</keyword>
<dbReference type="EMBL" id="AP022873">
    <property type="protein sequence ID" value="BCB95917.1"/>
    <property type="molecule type" value="Genomic_DNA"/>
</dbReference>
<dbReference type="AlphaFoldDB" id="A0A7G1H2H5"/>
<evidence type="ECO:0000313" key="2">
    <source>
        <dbReference type="Proteomes" id="UP000516360"/>
    </source>
</evidence>